<evidence type="ECO:0000256" key="3">
    <source>
        <dbReference type="ARBA" id="ARBA00008467"/>
    </source>
</evidence>
<proteinExistence type="inferred from homology"/>
<evidence type="ECO:0000256" key="19">
    <source>
        <dbReference type="PIRNR" id="PIRNR000447"/>
    </source>
</evidence>
<sequence length="417" mass="45191">MTKKRRVVITGLGSVNSLGHNVAQLWKNLLDNKSGIDTISKFDCAEHRCKIAGEVKDFDPTSVIQPRDVRRLDLFTQYALYATHEAIEDSKLDFAKENPLRVSVNLGSGMGGMTLVEKQVQLAREKGFRRVAPYTIPSAMLSAASSEVSIKYGFKGMNFTASAACASAPYAIGLSARMIQYGDADIVVSGGTEAIITPTTMAGFSSSRALSKRNDEPKKASRPFDKTRDGFVMGEGAGIVILEELEHAKQRNAKIYAEVVGVGWGADAYHITAPDQEGKGAEYAMNQAIDDAQIQKEQISYINAHGTSTKQNDVIETMAIKKVFGDYAYKIPVSSTKSMIGHLIGAAGGIECIVCALSVFHNKIHGTANYEFPDPDCDLDYVPNESRDLDVQYAMSNSFAFGGSNVSLVLGKLQNEN</sequence>
<dbReference type="NCBIfam" id="TIGR03150">
    <property type="entry name" value="fabF"/>
    <property type="match status" value="1"/>
</dbReference>
<evidence type="ECO:0000256" key="5">
    <source>
        <dbReference type="ARBA" id="ARBA00014657"/>
    </source>
</evidence>
<dbReference type="PANTHER" id="PTHR11712:SF352">
    <property type="entry name" value="3-OXOACYL-[ACYL-CARRIER-PROTEIN] SYNTHASE"/>
    <property type="match status" value="1"/>
</dbReference>
<protein>
    <recommendedName>
        <fullName evidence="5 19">3-oxoacyl-[acyl-carrier-protein] synthase 2</fullName>
        <ecNumber evidence="4 19">2.3.1.179</ecNumber>
    </recommendedName>
</protein>
<dbReference type="PIRSF" id="PIRSF000447">
    <property type="entry name" value="KAS_II"/>
    <property type="match status" value="1"/>
</dbReference>
<dbReference type="PANTHER" id="PTHR11712">
    <property type="entry name" value="POLYKETIDE SYNTHASE-RELATED"/>
    <property type="match status" value="1"/>
</dbReference>
<evidence type="ECO:0000256" key="1">
    <source>
        <dbReference type="ARBA" id="ARBA00004533"/>
    </source>
</evidence>
<evidence type="ECO:0000256" key="11">
    <source>
        <dbReference type="ARBA" id="ARBA00022692"/>
    </source>
</evidence>
<dbReference type="InterPro" id="IPR014030">
    <property type="entry name" value="Ketoacyl_synth_N"/>
</dbReference>
<evidence type="ECO:0000256" key="4">
    <source>
        <dbReference type="ARBA" id="ARBA00012356"/>
    </source>
</evidence>
<dbReference type="PROSITE" id="PS52004">
    <property type="entry name" value="KS3_2"/>
    <property type="match status" value="1"/>
</dbReference>
<comment type="function">
    <text evidence="19">Involved in the type II fatty acid elongation cycle. Catalyzes the elongation of a wide range of acyl-ACP by the addition of two carbons from malonyl-ACP to an acyl acceptor. Can efficiently catalyze the conversion of palmitoleoyl-ACP (cis-hexadec-9-enoyl-ACP) to cis-vaccenoyl-ACP (cis-octadec-11-enoyl-ACP), an essential step in the thermal regulation of fatty acid composition.</text>
</comment>
<evidence type="ECO:0000256" key="7">
    <source>
        <dbReference type="ARBA" id="ARBA00022475"/>
    </source>
</evidence>
<dbReference type="GO" id="GO:0004315">
    <property type="term" value="F:3-oxoacyl-[acyl-carrier-protein] synthase activity"/>
    <property type="evidence" value="ECO:0007669"/>
    <property type="project" value="UniProtKB-UniRule"/>
</dbReference>
<dbReference type="Proteomes" id="UP000326354">
    <property type="component" value="Chromosome"/>
</dbReference>
<dbReference type="KEGG" id="uam:UABAM_06373"/>
<keyword evidence="8 19" id="KW-0444">Lipid biosynthesis</keyword>
<evidence type="ECO:0000256" key="15">
    <source>
        <dbReference type="ARBA" id="ARBA00023136"/>
    </source>
</evidence>
<dbReference type="InterPro" id="IPR020841">
    <property type="entry name" value="PKS_Beta-ketoAc_synthase_dom"/>
</dbReference>
<dbReference type="SUPFAM" id="SSF53901">
    <property type="entry name" value="Thiolase-like"/>
    <property type="match status" value="2"/>
</dbReference>
<dbReference type="Pfam" id="PF00109">
    <property type="entry name" value="ketoacyl-synt"/>
    <property type="match status" value="1"/>
</dbReference>
<feature type="region of interest" description="Disordered" evidence="22">
    <location>
        <begin position="206"/>
        <end position="227"/>
    </location>
</feature>
<evidence type="ECO:0000256" key="17">
    <source>
        <dbReference type="ARBA" id="ARBA00023315"/>
    </source>
</evidence>
<evidence type="ECO:0000313" key="25">
    <source>
        <dbReference type="Proteomes" id="UP000326354"/>
    </source>
</evidence>
<comment type="subcellular location">
    <subcellularLocation>
        <location evidence="1">Cell inner membrane</location>
    </subcellularLocation>
</comment>
<evidence type="ECO:0000259" key="23">
    <source>
        <dbReference type="PROSITE" id="PS52004"/>
    </source>
</evidence>
<dbReference type="UniPathway" id="UPA00094"/>
<comment type="catalytic activity">
    <reaction evidence="19">
        <text>a fatty acyl-[ACP] + malonyl-[ACP] + H(+) = a 3-oxoacyl-[ACP] + holo-[ACP] + CO2</text>
        <dbReference type="Rhea" id="RHEA:22836"/>
        <dbReference type="Rhea" id="RHEA-COMP:9623"/>
        <dbReference type="Rhea" id="RHEA-COMP:9685"/>
        <dbReference type="Rhea" id="RHEA-COMP:9916"/>
        <dbReference type="Rhea" id="RHEA-COMP:14125"/>
        <dbReference type="ChEBI" id="CHEBI:15378"/>
        <dbReference type="ChEBI" id="CHEBI:16526"/>
        <dbReference type="ChEBI" id="CHEBI:64479"/>
        <dbReference type="ChEBI" id="CHEBI:78449"/>
        <dbReference type="ChEBI" id="CHEBI:78776"/>
        <dbReference type="ChEBI" id="CHEBI:138651"/>
    </reaction>
</comment>
<dbReference type="InterPro" id="IPR017568">
    <property type="entry name" value="3-oxoacyl-ACP_synth-2"/>
</dbReference>
<keyword evidence="14" id="KW-0443">Lipid metabolism</keyword>
<feature type="active site" description="For beta-ketoacyl synthase activity" evidence="20">
    <location>
        <position position="165"/>
    </location>
</feature>
<evidence type="ECO:0000256" key="10">
    <source>
        <dbReference type="ARBA" id="ARBA00022679"/>
    </source>
</evidence>
<accession>A0A5S9IUE3</accession>
<evidence type="ECO:0000256" key="6">
    <source>
        <dbReference type="ARBA" id="ARBA00022458"/>
    </source>
</evidence>
<dbReference type="Pfam" id="PF02801">
    <property type="entry name" value="Ketoacyl-synt_C"/>
    <property type="match status" value="1"/>
</dbReference>
<evidence type="ECO:0000256" key="16">
    <source>
        <dbReference type="ARBA" id="ARBA00023160"/>
    </source>
</evidence>
<dbReference type="AlphaFoldDB" id="A0A5S9IUE3"/>
<gene>
    <name evidence="24" type="ORF">UABAM_06373</name>
</gene>
<evidence type="ECO:0000256" key="18">
    <source>
        <dbReference type="ARBA" id="ARBA00037576"/>
    </source>
</evidence>
<evidence type="ECO:0000256" key="13">
    <source>
        <dbReference type="ARBA" id="ARBA00022989"/>
    </source>
</evidence>
<dbReference type="InterPro" id="IPR018201">
    <property type="entry name" value="Ketoacyl_synth_AS"/>
</dbReference>
<dbReference type="SMART" id="SM00825">
    <property type="entry name" value="PKS_KS"/>
    <property type="match status" value="1"/>
</dbReference>
<dbReference type="InterPro" id="IPR000794">
    <property type="entry name" value="Beta-ketoacyl_synthase"/>
</dbReference>
<keyword evidence="16 19" id="KW-0275">Fatty acid biosynthesis</keyword>
<dbReference type="PROSITE" id="PS00606">
    <property type="entry name" value="KS3_1"/>
    <property type="match status" value="1"/>
</dbReference>
<comment type="catalytic activity">
    <reaction evidence="19">
        <text>(9Z)-hexadecenoyl-[ACP] + malonyl-[ACP] + H(+) = 3-oxo-(11Z)-octadecenoyl-[ACP] + holo-[ACP] + CO2</text>
        <dbReference type="Rhea" id="RHEA:55040"/>
        <dbReference type="Rhea" id="RHEA-COMP:9623"/>
        <dbReference type="Rhea" id="RHEA-COMP:9685"/>
        <dbReference type="Rhea" id="RHEA-COMP:10800"/>
        <dbReference type="Rhea" id="RHEA-COMP:14074"/>
        <dbReference type="ChEBI" id="CHEBI:15378"/>
        <dbReference type="ChEBI" id="CHEBI:16526"/>
        <dbReference type="ChEBI" id="CHEBI:64479"/>
        <dbReference type="ChEBI" id="CHEBI:78449"/>
        <dbReference type="ChEBI" id="CHEBI:83989"/>
        <dbReference type="ChEBI" id="CHEBI:138538"/>
        <dbReference type="EC" id="2.3.1.179"/>
    </reaction>
</comment>
<dbReference type="GO" id="GO:0006633">
    <property type="term" value="P:fatty acid biosynthetic process"/>
    <property type="evidence" value="ECO:0007669"/>
    <property type="project" value="UniProtKB-UniRule"/>
</dbReference>
<dbReference type="RefSeq" id="WP_151971993.1">
    <property type="nucleotide sequence ID" value="NZ_AP019860.1"/>
</dbReference>
<keyword evidence="10 19" id="KW-0808">Transferase</keyword>
<evidence type="ECO:0000256" key="2">
    <source>
        <dbReference type="ARBA" id="ARBA00005194"/>
    </source>
</evidence>
<dbReference type="CDD" id="cd00834">
    <property type="entry name" value="KAS_I_II"/>
    <property type="match status" value="1"/>
</dbReference>
<dbReference type="FunFam" id="3.40.47.10:FF:000009">
    <property type="entry name" value="3-oxoacyl-[acyl-carrier-protein] synthase 2"/>
    <property type="match status" value="1"/>
</dbReference>
<dbReference type="EC" id="2.3.1.179" evidence="4 19"/>
<keyword evidence="13" id="KW-1133">Transmembrane helix</keyword>
<evidence type="ECO:0000256" key="21">
    <source>
        <dbReference type="RuleBase" id="RU003694"/>
    </source>
</evidence>
<evidence type="ECO:0000256" key="12">
    <source>
        <dbReference type="ARBA" id="ARBA00022832"/>
    </source>
</evidence>
<comment type="function">
    <text evidence="18">Proposed to synthesize NOD factor fatty acyl chain. Involved in the synthesis of a highly unsaturated fatty acid moiety, which forms part of a lipo-oligosaccharide that is responsible for host specificity.</text>
</comment>
<name>A0A5S9IUE3_UABAM</name>
<keyword evidence="9" id="KW-0997">Cell inner membrane</keyword>
<keyword evidence="25" id="KW-1185">Reference proteome</keyword>
<evidence type="ECO:0000256" key="22">
    <source>
        <dbReference type="SAM" id="MobiDB-lite"/>
    </source>
</evidence>
<keyword evidence="11" id="KW-0812">Transmembrane</keyword>
<dbReference type="GO" id="GO:0005886">
    <property type="term" value="C:plasma membrane"/>
    <property type="evidence" value="ECO:0007669"/>
    <property type="project" value="UniProtKB-SubCell"/>
</dbReference>
<evidence type="ECO:0000256" key="20">
    <source>
        <dbReference type="PIRSR" id="PIRSR000447-1"/>
    </source>
</evidence>
<keyword evidence="12" id="KW-0276">Fatty acid metabolism</keyword>
<keyword evidence="15" id="KW-0472">Membrane</keyword>
<keyword evidence="6" id="KW-0536">Nodulation</keyword>
<evidence type="ECO:0000256" key="8">
    <source>
        <dbReference type="ARBA" id="ARBA00022516"/>
    </source>
</evidence>
<evidence type="ECO:0000256" key="9">
    <source>
        <dbReference type="ARBA" id="ARBA00022519"/>
    </source>
</evidence>
<evidence type="ECO:0000313" key="24">
    <source>
        <dbReference type="EMBL" id="BBM87957.1"/>
    </source>
</evidence>
<dbReference type="InterPro" id="IPR016039">
    <property type="entry name" value="Thiolase-like"/>
</dbReference>
<dbReference type="Gene3D" id="3.40.47.10">
    <property type="match status" value="1"/>
</dbReference>
<evidence type="ECO:0000256" key="14">
    <source>
        <dbReference type="ARBA" id="ARBA00023098"/>
    </source>
</evidence>
<keyword evidence="7" id="KW-1003">Cell membrane</keyword>
<feature type="domain" description="Ketosynthase family 3 (KS3)" evidence="23">
    <location>
        <begin position="4"/>
        <end position="412"/>
    </location>
</feature>
<dbReference type="EMBL" id="AP019860">
    <property type="protein sequence ID" value="BBM87957.1"/>
    <property type="molecule type" value="Genomic_DNA"/>
</dbReference>
<dbReference type="InterPro" id="IPR014031">
    <property type="entry name" value="Ketoacyl_synth_C"/>
</dbReference>
<feature type="compositionally biased region" description="Basic and acidic residues" evidence="22">
    <location>
        <begin position="212"/>
        <end position="227"/>
    </location>
</feature>
<comment type="pathway">
    <text evidence="2 19">Lipid metabolism; fatty acid biosynthesis.</text>
</comment>
<comment type="similarity">
    <text evidence="3 19 21">Belongs to the thiolase-like superfamily. Beta-ketoacyl-ACP synthases family.</text>
</comment>
<reference evidence="24 25" key="1">
    <citation type="submission" date="2019-08" db="EMBL/GenBank/DDBJ databases">
        <title>Complete genome sequence of Candidatus Uab amorphum.</title>
        <authorList>
            <person name="Shiratori T."/>
            <person name="Suzuki S."/>
            <person name="Kakizawa Y."/>
            <person name="Ishida K."/>
        </authorList>
    </citation>
    <scope>NUCLEOTIDE SEQUENCE [LARGE SCALE GENOMIC DNA]</scope>
    <source>
        <strain evidence="24 25">SRT547</strain>
    </source>
</reference>
<dbReference type="NCBIfam" id="NF005589">
    <property type="entry name" value="PRK07314.1"/>
    <property type="match status" value="1"/>
</dbReference>
<dbReference type="OrthoDB" id="292158at2"/>
<keyword evidence="17 19" id="KW-0012">Acyltransferase</keyword>
<organism evidence="24 25">
    <name type="scientific">Uabimicrobium amorphum</name>
    <dbReference type="NCBI Taxonomy" id="2596890"/>
    <lineage>
        <taxon>Bacteria</taxon>
        <taxon>Pseudomonadati</taxon>
        <taxon>Planctomycetota</taxon>
        <taxon>Candidatus Uabimicrobiia</taxon>
        <taxon>Candidatus Uabimicrobiales</taxon>
        <taxon>Candidatus Uabimicrobiaceae</taxon>
        <taxon>Candidatus Uabimicrobium</taxon>
    </lineage>
</organism>